<dbReference type="Gene3D" id="3.30.1490.110">
    <property type="match status" value="1"/>
</dbReference>
<evidence type="ECO:0000259" key="7">
    <source>
        <dbReference type="SMART" id="SM00842"/>
    </source>
</evidence>
<reference evidence="8 9" key="1">
    <citation type="journal article" date="2016" name="BMC Genomics">
        <title>Combined genomic and structural analyses of a cultured magnetotactic bacterium reveals its niche adaptation to a dynamic environment.</title>
        <authorList>
            <person name="Araujo A.C."/>
            <person name="Morillo V."/>
            <person name="Cypriano J."/>
            <person name="Teixeira L.C."/>
            <person name="Leao P."/>
            <person name="Lyra S."/>
            <person name="Almeida L.G."/>
            <person name="Bazylinski D.A."/>
            <person name="Vasconcellos A.T."/>
            <person name="Abreu F."/>
            <person name="Lins U."/>
        </authorList>
    </citation>
    <scope>NUCLEOTIDE SEQUENCE [LARGE SCALE GENOMIC DNA]</scope>
    <source>
        <strain evidence="8 9">IT-1</strain>
    </source>
</reference>
<dbReference type="NCBIfam" id="NF007009">
    <property type="entry name" value="PRK09472.1"/>
    <property type="match status" value="1"/>
</dbReference>
<evidence type="ECO:0000256" key="6">
    <source>
        <dbReference type="PIRNR" id="PIRNR003101"/>
    </source>
</evidence>
<dbReference type="InterPro" id="IPR043129">
    <property type="entry name" value="ATPase_NBD"/>
</dbReference>
<dbReference type="OrthoDB" id="9810567at2"/>
<dbReference type="Pfam" id="PF02491">
    <property type="entry name" value="SHS2_FTSA"/>
    <property type="match status" value="1"/>
</dbReference>
<dbReference type="InterPro" id="IPR003494">
    <property type="entry name" value="SHS2_FtsA"/>
</dbReference>
<dbReference type="Proteomes" id="UP000194003">
    <property type="component" value="Unassembled WGS sequence"/>
</dbReference>
<dbReference type="InterPro" id="IPR050696">
    <property type="entry name" value="FtsA/MreB"/>
</dbReference>
<proteinExistence type="inferred from homology"/>
<feature type="domain" description="SHS2" evidence="7">
    <location>
        <begin position="9"/>
        <end position="195"/>
    </location>
</feature>
<dbReference type="Gene3D" id="3.30.420.40">
    <property type="match status" value="1"/>
</dbReference>
<dbReference type="FunFam" id="3.30.1490.110:FF:000001">
    <property type="entry name" value="Cell division protein FtsA"/>
    <property type="match status" value="1"/>
</dbReference>
<evidence type="ECO:0000256" key="4">
    <source>
        <dbReference type="ARBA" id="ARBA00023306"/>
    </source>
</evidence>
<dbReference type="Pfam" id="PF14450">
    <property type="entry name" value="FtsA"/>
    <property type="match status" value="2"/>
</dbReference>
<keyword evidence="2 5" id="KW-0132">Cell division</keyword>
<dbReference type="InterPro" id="IPR020823">
    <property type="entry name" value="Cell_div_FtsA"/>
</dbReference>
<protein>
    <recommendedName>
        <fullName evidence="5 6">Cell division protein FtsA</fullName>
    </recommendedName>
</protein>
<dbReference type="NCBIfam" id="TIGR01174">
    <property type="entry name" value="ftsA"/>
    <property type="match status" value="1"/>
</dbReference>
<dbReference type="SMART" id="SM00842">
    <property type="entry name" value="FtsA"/>
    <property type="match status" value="1"/>
</dbReference>
<evidence type="ECO:0000256" key="1">
    <source>
        <dbReference type="ARBA" id="ARBA00022475"/>
    </source>
</evidence>
<dbReference type="RefSeq" id="WP_085440985.1">
    <property type="nucleotide sequence ID" value="NZ_LVJN01000015.1"/>
</dbReference>
<dbReference type="GO" id="GO:0043093">
    <property type="term" value="P:FtsZ-dependent cytokinesis"/>
    <property type="evidence" value="ECO:0007669"/>
    <property type="project" value="UniProtKB-UniRule"/>
</dbReference>
<keyword evidence="4 5" id="KW-0131">Cell cycle</keyword>
<keyword evidence="3 5" id="KW-0472">Membrane</keyword>
<organism evidence="8 9">
    <name type="scientific">Magnetofaba australis IT-1</name>
    <dbReference type="NCBI Taxonomy" id="1434232"/>
    <lineage>
        <taxon>Bacteria</taxon>
        <taxon>Pseudomonadati</taxon>
        <taxon>Pseudomonadota</taxon>
        <taxon>Magnetococcia</taxon>
        <taxon>Magnetococcales</taxon>
        <taxon>Magnetococcaceae</taxon>
        <taxon>Magnetofaba</taxon>
    </lineage>
</organism>
<dbReference type="PANTHER" id="PTHR32432:SF4">
    <property type="entry name" value="CELL DIVISION PROTEIN FTSA"/>
    <property type="match status" value="1"/>
</dbReference>
<dbReference type="STRING" id="1434232.MAIT1_00033"/>
<dbReference type="GO" id="GO:0009898">
    <property type="term" value="C:cytoplasmic side of plasma membrane"/>
    <property type="evidence" value="ECO:0007669"/>
    <property type="project" value="UniProtKB-UniRule"/>
</dbReference>
<dbReference type="GO" id="GO:0032153">
    <property type="term" value="C:cell division site"/>
    <property type="evidence" value="ECO:0007669"/>
    <property type="project" value="UniProtKB-UniRule"/>
</dbReference>
<dbReference type="PANTHER" id="PTHR32432">
    <property type="entry name" value="CELL DIVISION PROTEIN FTSA-RELATED"/>
    <property type="match status" value="1"/>
</dbReference>
<accession>A0A1Y2KB64</accession>
<dbReference type="PIRSF" id="PIRSF003101">
    <property type="entry name" value="FtsA"/>
    <property type="match status" value="1"/>
</dbReference>
<keyword evidence="1 5" id="KW-1003">Cell membrane</keyword>
<name>A0A1Y2KB64_9PROT</name>
<keyword evidence="9" id="KW-1185">Reference proteome</keyword>
<dbReference type="AlphaFoldDB" id="A0A1Y2KB64"/>
<evidence type="ECO:0000256" key="5">
    <source>
        <dbReference type="HAMAP-Rule" id="MF_02033"/>
    </source>
</evidence>
<dbReference type="HAMAP" id="MF_02033">
    <property type="entry name" value="FtsA"/>
    <property type="match status" value="1"/>
</dbReference>
<dbReference type="SUPFAM" id="SSF53067">
    <property type="entry name" value="Actin-like ATPase domain"/>
    <property type="match status" value="2"/>
</dbReference>
<comment type="caution">
    <text evidence="8">The sequence shown here is derived from an EMBL/GenBank/DDBJ whole genome shotgun (WGS) entry which is preliminary data.</text>
</comment>
<comment type="subunit">
    <text evidence="5">Self-interacts. Interacts with FtsZ.</text>
</comment>
<dbReference type="EMBL" id="LVJN01000015">
    <property type="protein sequence ID" value="OSM07055.1"/>
    <property type="molecule type" value="Genomic_DNA"/>
</dbReference>
<evidence type="ECO:0000256" key="2">
    <source>
        <dbReference type="ARBA" id="ARBA00022618"/>
    </source>
</evidence>
<evidence type="ECO:0000313" key="9">
    <source>
        <dbReference type="Proteomes" id="UP000194003"/>
    </source>
</evidence>
<comment type="similarity">
    <text evidence="5 6">Belongs to the FtsA/MreB family.</text>
</comment>
<gene>
    <name evidence="5" type="primary">ftsA</name>
    <name evidence="8" type="ORF">MAIT1_00033</name>
</gene>
<evidence type="ECO:0000313" key="8">
    <source>
        <dbReference type="EMBL" id="OSM07055.1"/>
    </source>
</evidence>
<sequence>MARNDQNLIIGLDIGTTKICCIVADVQPDGRVDIIGLGAHPSRGLRKGVVIDIDSTVESMRMAVEEAEVMAGVEINMVYAGIAGAHISSTNSNGVVATKEGEVTHNDIQRVLDAARAQNIPMDREILHIIPQEYILDGQDGIKEPLGMSGVRLEARVHIVTGAVASAQNIIKCANRCGLDVGDIILEQLASSEACLTSDEKELGVCLLDIGGGTTDIAIFADGHIKHTAVLAIGGEHMTNDIAVGLRTPTREAEQLKRKYGCALASLVNPEETIEVPSIGDRQPRQLARHILAEIIEPRVEELFTLVQREIVRSGFEDQIAAGIVLTGGASITQGVAELAEEVFNKPVRRGPPQGFGGLTDVVSSPVYSTAVGLVQYANRFSRDASRIGYDPEHTGGAASVLQRMRNWFNGAF</sequence>
<comment type="function">
    <text evidence="5 6">Cell division protein that is involved in the assembly of the Z ring. May serve as a membrane anchor for the Z ring.</text>
</comment>
<dbReference type="CDD" id="cd24048">
    <property type="entry name" value="ASKHA_NBD_FtsA"/>
    <property type="match status" value="1"/>
</dbReference>
<evidence type="ECO:0000256" key="3">
    <source>
        <dbReference type="ARBA" id="ARBA00023136"/>
    </source>
</evidence>
<comment type="subcellular location">
    <subcellularLocation>
        <location evidence="5">Cell membrane</location>
        <topology evidence="5">Peripheral membrane protein</topology>
        <orientation evidence="5">Cytoplasmic side</orientation>
    </subcellularLocation>
    <text evidence="5">Localizes to the Z ring in an FtsZ-dependent manner. Targeted to the membrane through a conserved C-terminal amphipathic helix.</text>
</comment>